<sequence>MADEDENMIKCGKVGRSLKECRFFQSPFVEISDNAYSMLVAKYGTHVVCLPAVNSSGIDEIWLRRWQVVGGNCIVQVVIDDEESVLKAAGVIQEHFSSTVSAIDIILPQADNSNLDDQMYQRLLKSIKTLHTKFSCPIACKLMISHNDIDKTIRMAEQLHHAGCKVILLHGRIHGDHKPSVLKKIHWGLIKEIRDSVSKETVVVLEIGCQSVHEVERCLAFTGVDGLAVAEPLLWNPSFFLEKRPSAVQMMKDYTDLCMKCATQLDIAKETILKFSGYILNRFSGMKDRLVSATTYEELDEIVVSLDEELGKLSKKQVKSLEKLQQRKERYRMKKIRRREETMGLTSNSGESDDILSEDRLTKKETKQARKEKVTTALLSGQRVAIDLSLEEHMTDKEITKVAGQIRRLYGSNLKSPQPFHVYLTGMDRNGRIYKECTRQNEGFEKYLIDITERKVPDIFESESIVYLSPDSPNILGELDEHKVYVIGGLVDHQVIKGVSLGKADSSKINTARLPIDEYMQKGEPGNHSYSRVLTINQVFDILLKFHETKDWVQALGSGVPKRKGFILKQSREISKPNLVS</sequence>
<dbReference type="Proteomes" id="UP000515163">
    <property type="component" value="Unplaced"/>
</dbReference>
<evidence type="ECO:0000256" key="5">
    <source>
        <dbReference type="ARBA" id="ARBA00035688"/>
    </source>
</evidence>
<dbReference type="Pfam" id="PF01207">
    <property type="entry name" value="Dus"/>
    <property type="match status" value="1"/>
</dbReference>
<dbReference type="GO" id="GO:0002939">
    <property type="term" value="P:tRNA N1-guanine methylation"/>
    <property type="evidence" value="ECO:0007669"/>
    <property type="project" value="TreeGrafter"/>
</dbReference>
<reference evidence="13" key="1">
    <citation type="submission" date="2025-08" db="UniProtKB">
        <authorList>
            <consortium name="RefSeq"/>
        </authorList>
    </citation>
    <scope>IDENTIFICATION</scope>
</reference>
<keyword evidence="3" id="KW-0949">S-adenosyl-L-methionine</keyword>
<evidence type="ECO:0000256" key="4">
    <source>
        <dbReference type="ARBA" id="ARBA00023054"/>
    </source>
</evidence>
<keyword evidence="2" id="KW-0808">Transferase</keyword>
<evidence type="ECO:0000256" key="7">
    <source>
        <dbReference type="ARBA" id="ARBA00035725"/>
    </source>
</evidence>
<evidence type="ECO:0000256" key="10">
    <source>
        <dbReference type="SAM" id="MobiDB-lite"/>
    </source>
</evidence>
<gene>
    <name evidence="13" type="primary">LOC116298260</name>
</gene>
<dbReference type="SUPFAM" id="SSF51395">
    <property type="entry name" value="FMN-linked oxidoreductases"/>
    <property type="match status" value="1"/>
</dbReference>
<dbReference type="Gene3D" id="3.40.1280.30">
    <property type="match status" value="1"/>
</dbReference>
<dbReference type="InParanoid" id="A0A6P8I3S0"/>
<evidence type="ECO:0000313" key="13">
    <source>
        <dbReference type="RefSeq" id="XP_031562508.1"/>
    </source>
</evidence>
<keyword evidence="1" id="KW-0489">Methyltransferase</keyword>
<feature type="coiled-coil region" evidence="9">
    <location>
        <begin position="296"/>
        <end position="341"/>
    </location>
</feature>
<accession>A0A6P8I3S0</accession>
<evidence type="ECO:0000256" key="8">
    <source>
        <dbReference type="ARBA" id="ARBA00045240"/>
    </source>
</evidence>
<evidence type="ECO:0000313" key="12">
    <source>
        <dbReference type="Proteomes" id="UP000515163"/>
    </source>
</evidence>
<dbReference type="InterPro" id="IPR047911">
    <property type="entry name" value="Trm10_B_MTase_dom"/>
</dbReference>
<dbReference type="GO" id="GO:0000049">
    <property type="term" value="F:tRNA binding"/>
    <property type="evidence" value="ECO:0007669"/>
    <property type="project" value="TreeGrafter"/>
</dbReference>
<dbReference type="AlphaFoldDB" id="A0A6P8I3S0"/>
<proteinExistence type="predicted"/>
<evidence type="ECO:0000259" key="11">
    <source>
        <dbReference type="PROSITE" id="PS51675"/>
    </source>
</evidence>
<evidence type="ECO:0000256" key="6">
    <source>
        <dbReference type="ARBA" id="ARBA00035712"/>
    </source>
</evidence>
<dbReference type="PANTHER" id="PTHR13563">
    <property type="entry name" value="TRNA (GUANINE-9-) METHYLTRANSFERASE"/>
    <property type="match status" value="1"/>
</dbReference>
<dbReference type="InterPro" id="IPR007356">
    <property type="entry name" value="tRNA_m1G_MeTrfase_euk"/>
</dbReference>
<dbReference type="InterPro" id="IPR013785">
    <property type="entry name" value="Aldolase_TIM"/>
</dbReference>
<feature type="region of interest" description="Disordered" evidence="10">
    <location>
        <begin position="342"/>
        <end position="367"/>
    </location>
</feature>
<organism evidence="12 13">
    <name type="scientific">Actinia tenebrosa</name>
    <name type="common">Australian red waratah sea anemone</name>
    <dbReference type="NCBI Taxonomy" id="6105"/>
    <lineage>
        <taxon>Eukaryota</taxon>
        <taxon>Metazoa</taxon>
        <taxon>Cnidaria</taxon>
        <taxon>Anthozoa</taxon>
        <taxon>Hexacorallia</taxon>
        <taxon>Actiniaria</taxon>
        <taxon>Actiniidae</taxon>
        <taxon>Actinia</taxon>
    </lineage>
</organism>
<dbReference type="KEGG" id="aten:116298260"/>
<evidence type="ECO:0000256" key="9">
    <source>
        <dbReference type="SAM" id="Coils"/>
    </source>
</evidence>
<dbReference type="InterPro" id="IPR035587">
    <property type="entry name" value="DUS-like_FMN-bd"/>
</dbReference>
<dbReference type="PANTHER" id="PTHR13563:SF19">
    <property type="entry name" value="TRNA METHYLTRANSFERASE 10 HOMOLOG B"/>
    <property type="match status" value="1"/>
</dbReference>
<name>A0A6P8I3S0_ACTTE</name>
<dbReference type="RefSeq" id="XP_031562508.1">
    <property type="nucleotide sequence ID" value="XM_031706648.1"/>
</dbReference>
<dbReference type="InterPro" id="IPR038459">
    <property type="entry name" value="MT_TRM10-typ_sf"/>
</dbReference>
<feature type="compositionally biased region" description="Basic and acidic residues" evidence="10">
    <location>
        <begin position="357"/>
        <end position="367"/>
    </location>
</feature>
<comment type="function">
    <text evidence="8">S-adenosyl-L-methionine-dependent guanine N(1)-methyltransferase that catalyzes the formation of N(1)-methylguanine at position 9 (m1G9) in tRNAs. Probably not able to catalyze formation of N(1)-methyladenine at position 9 (m1A9) in tRNAs.</text>
</comment>
<dbReference type="OrthoDB" id="278300at2759"/>
<feature type="domain" description="SAM-dependent MTase TRM10-type" evidence="11">
    <location>
        <begin position="370"/>
        <end position="567"/>
    </location>
</feature>
<dbReference type="CDD" id="cd18100">
    <property type="entry name" value="Trm10euk_B"/>
    <property type="match status" value="1"/>
</dbReference>
<dbReference type="PROSITE" id="PS51675">
    <property type="entry name" value="SAM_MT_TRM10"/>
    <property type="match status" value="1"/>
</dbReference>
<protein>
    <recommendedName>
        <fullName evidence="5">tRNA methyltransferase 10 homolog B</fullName>
    </recommendedName>
    <alternativeName>
        <fullName evidence="6">RNA (guanine-9-)-methyltransferase domain-containing protein 3</fullName>
    </alternativeName>
    <alternativeName>
        <fullName evidence="7">tRNA (guanine(9)-N(1))-methyltransferase TRMT10B</fullName>
    </alternativeName>
</protein>
<evidence type="ECO:0000256" key="3">
    <source>
        <dbReference type="ARBA" id="ARBA00022691"/>
    </source>
</evidence>
<dbReference type="GO" id="GO:0008168">
    <property type="term" value="F:methyltransferase activity"/>
    <property type="evidence" value="ECO:0007669"/>
    <property type="project" value="UniProtKB-KW"/>
</dbReference>
<feature type="unsure residue" description="D or N" evidence="13">
    <location>
        <position position="81"/>
    </location>
</feature>
<evidence type="ECO:0000256" key="1">
    <source>
        <dbReference type="ARBA" id="ARBA00022603"/>
    </source>
</evidence>
<keyword evidence="12" id="KW-1185">Reference proteome</keyword>
<keyword evidence="4 9" id="KW-0175">Coiled coil</keyword>
<evidence type="ECO:0000256" key="2">
    <source>
        <dbReference type="ARBA" id="ARBA00022679"/>
    </source>
</evidence>
<dbReference type="InterPro" id="IPR028564">
    <property type="entry name" value="MT_TRM10-typ"/>
</dbReference>
<dbReference type="GO" id="GO:0005654">
    <property type="term" value="C:nucleoplasm"/>
    <property type="evidence" value="ECO:0007669"/>
    <property type="project" value="TreeGrafter"/>
</dbReference>
<dbReference type="Gene3D" id="3.20.20.70">
    <property type="entry name" value="Aldolase class I"/>
    <property type="match status" value="1"/>
</dbReference>